<sequence>MNKELKAFVEAYAKTRKKQKIKVFNFNTLKNETPNLKVSPKTN</sequence>
<dbReference type="Proteomes" id="UP000189883">
    <property type="component" value="Chromosome"/>
</dbReference>
<organism evidence="1 2">
    <name type="scientific">Riemerella anatipestifer</name>
    <name type="common">Moraxella anatipestifer</name>
    <dbReference type="NCBI Taxonomy" id="34085"/>
    <lineage>
        <taxon>Bacteria</taxon>
        <taxon>Pseudomonadati</taxon>
        <taxon>Bacteroidota</taxon>
        <taxon>Flavobacteriia</taxon>
        <taxon>Flavobacteriales</taxon>
        <taxon>Weeksellaceae</taxon>
        <taxon>Riemerella</taxon>
    </lineage>
</organism>
<dbReference type="EMBL" id="CP011859">
    <property type="protein sequence ID" value="AQY21469.1"/>
    <property type="molecule type" value="Genomic_DNA"/>
</dbReference>
<reference evidence="1 2" key="1">
    <citation type="submission" date="2015-06" db="EMBL/GenBank/DDBJ databases">
        <title>R. anatipestifer strain HXb2 is the most virulent strain so far, and the genome sequence would help us uncover the pathogenesis.</title>
        <authorList>
            <person name="Hu Q."/>
            <person name="Qi J."/>
            <person name="Bo H."/>
            <person name="Liu G."/>
            <person name="Tao M."/>
            <person name="Ding Y."/>
            <person name="Xue Y."/>
        </authorList>
    </citation>
    <scope>NUCLEOTIDE SEQUENCE [LARGE SCALE GENOMIC DNA]</scope>
    <source>
        <strain evidence="1 2">HXb2</strain>
    </source>
</reference>
<protein>
    <submittedName>
        <fullName evidence="1">Uncharacterized protein</fullName>
    </submittedName>
</protein>
<dbReference type="RefSeq" id="WP_014938196.1">
    <property type="nucleotide sequence ID" value="NZ_CP011859.1"/>
</dbReference>
<evidence type="ECO:0000313" key="2">
    <source>
        <dbReference type="Proteomes" id="UP000189883"/>
    </source>
</evidence>
<dbReference type="AlphaFoldDB" id="A0A1S7DQT1"/>
<name>A0A1S7DQT1_RIEAN</name>
<gene>
    <name evidence="1" type="ORF">AB406_0511</name>
</gene>
<accession>A0A1S7DQT1</accession>
<evidence type="ECO:0000313" key="1">
    <source>
        <dbReference type="EMBL" id="AQY21469.1"/>
    </source>
</evidence>
<proteinExistence type="predicted"/>